<dbReference type="GO" id="GO:0043456">
    <property type="term" value="P:regulation of pentose-phosphate shunt"/>
    <property type="evidence" value="ECO:0007669"/>
    <property type="project" value="TreeGrafter"/>
</dbReference>
<dbReference type="SUPFAM" id="SSF53254">
    <property type="entry name" value="Phosphoglycerate mutase-like"/>
    <property type="match status" value="1"/>
</dbReference>
<dbReference type="AlphaFoldDB" id="A0A3B1C9N7"/>
<reference evidence="2" key="1">
    <citation type="submission" date="2018-06" db="EMBL/GenBank/DDBJ databases">
        <authorList>
            <person name="Zhirakovskaya E."/>
        </authorList>
    </citation>
    <scope>NUCLEOTIDE SEQUENCE</scope>
</reference>
<dbReference type="CDD" id="cd07067">
    <property type="entry name" value="HP_PGM_like"/>
    <property type="match status" value="1"/>
</dbReference>
<proteinExistence type="predicted"/>
<dbReference type="Gene3D" id="3.40.50.1240">
    <property type="entry name" value="Phosphoglycerate mutase-like"/>
    <property type="match status" value="1"/>
</dbReference>
<keyword evidence="1" id="KW-0378">Hydrolase</keyword>
<dbReference type="PANTHER" id="PTHR46517">
    <property type="entry name" value="FRUCTOSE-2,6-BISPHOSPHATASE TIGAR"/>
    <property type="match status" value="1"/>
</dbReference>
<evidence type="ECO:0000313" key="2">
    <source>
        <dbReference type="EMBL" id="VAX19570.1"/>
    </source>
</evidence>
<dbReference type="InterPro" id="IPR013078">
    <property type="entry name" value="His_Pase_superF_clade-1"/>
</dbReference>
<dbReference type="SMART" id="SM00855">
    <property type="entry name" value="PGAM"/>
    <property type="match status" value="1"/>
</dbReference>
<evidence type="ECO:0008006" key="3">
    <source>
        <dbReference type="Google" id="ProtNLM"/>
    </source>
</evidence>
<dbReference type="GO" id="GO:0004331">
    <property type="term" value="F:fructose-2,6-bisphosphate 2-phosphatase activity"/>
    <property type="evidence" value="ECO:0007669"/>
    <property type="project" value="TreeGrafter"/>
</dbReference>
<dbReference type="InterPro" id="IPR029033">
    <property type="entry name" value="His_PPase_superfam"/>
</dbReference>
<accession>A0A3B1C9N7</accession>
<dbReference type="PROSITE" id="PS00175">
    <property type="entry name" value="PG_MUTASE"/>
    <property type="match status" value="1"/>
</dbReference>
<dbReference type="Pfam" id="PF00300">
    <property type="entry name" value="His_Phos_1"/>
    <property type="match status" value="1"/>
</dbReference>
<name>A0A3B1C9N7_9ZZZZ</name>
<protein>
    <recommendedName>
        <fullName evidence="3">Histidine phosphatase family protein</fullName>
    </recommendedName>
</protein>
<dbReference type="GO" id="GO:0005829">
    <property type="term" value="C:cytosol"/>
    <property type="evidence" value="ECO:0007669"/>
    <property type="project" value="TreeGrafter"/>
</dbReference>
<dbReference type="EMBL" id="UOGB01000151">
    <property type="protein sequence ID" value="VAX19570.1"/>
    <property type="molecule type" value="Genomic_DNA"/>
</dbReference>
<dbReference type="InterPro" id="IPR001345">
    <property type="entry name" value="PG/BPGM_mutase_AS"/>
</dbReference>
<evidence type="ECO:0000256" key="1">
    <source>
        <dbReference type="ARBA" id="ARBA00022801"/>
    </source>
</evidence>
<dbReference type="GO" id="GO:0045820">
    <property type="term" value="P:negative regulation of glycolytic process"/>
    <property type="evidence" value="ECO:0007669"/>
    <property type="project" value="TreeGrafter"/>
</dbReference>
<dbReference type="PANTHER" id="PTHR46517:SF1">
    <property type="entry name" value="FRUCTOSE-2,6-BISPHOSPHATASE TIGAR"/>
    <property type="match status" value="1"/>
</dbReference>
<organism evidence="2">
    <name type="scientific">hydrothermal vent metagenome</name>
    <dbReference type="NCBI Taxonomy" id="652676"/>
    <lineage>
        <taxon>unclassified sequences</taxon>
        <taxon>metagenomes</taxon>
        <taxon>ecological metagenomes</taxon>
    </lineage>
</organism>
<dbReference type="InterPro" id="IPR051695">
    <property type="entry name" value="Phosphoglycerate_Mutase"/>
</dbReference>
<gene>
    <name evidence="2" type="ORF">MNBD_NITROSPINAE03-390</name>
</gene>
<sequence>MLHFFKIADDAEFFKFHPFWFMLNIVLIRHGQTEGNADGLIQGQNDTPLTADGIKDTLAKAVKLREFKFNAVYCSDLGRARHTYRLLQGALPLLPEAVYQEELREIDFGEYAGMKKEEIMPTILRHKADTSLKYPGGESGDDLKTRVSRFLDFCLTRHENETVLIVSHYGVIETVLRQFTDRPTDTPLTIDPEAVYQLCFDDLTSAKVKVD</sequence>